<evidence type="ECO:0000313" key="3">
    <source>
        <dbReference type="EMBL" id="EFN72739.1"/>
    </source>
</evidence>
<dbReference type="InterPro" id="IPR050802">
    <property type="entry name" value="EF-GSTs"/>
</dbReference>
<evidence type="ECO:0000259" key="2">
    <source>
        <dbReference type="PROSITE" id="PS50405"/>
    </source>
</evidence>
<dbReference type="GO" id="GO:0005634">
    <property type="term" value="C:nucleus"/>
    <property type="evidence" value="ECO:0007669"/>
    <property type="project" value="TreeGrafter"/>
</dbReference>
<feature type="domain" description="GST C-terminal" evidence="2">
    <location>
        <begin position="102"/>
        <end position="233"/>
    </location>
</feature>
<name>E2A1R6_CAMFO</name>
<dbReference type="Proteomes" id="UP000000311">
    <property type="component" value="Unassembled WGS sequence"/>
</dbReference>
<dbReference type="InterPro" id="IPR004046">
    <property type="entry name" value="GST_C"/>
</dbReference>
<dbReference type="FunFam" id="1.20.1050.10:FF:000006">
    <property type="entry name" value="Elongation factor 1 gamma"/>
    <property type="match status" value="1"/>
</dbReference>
<dbReference type="InterPro" id="IPR036282">
    <property type="entry name" value="Glutathione-S-Trfase_C_sf"/>
</dbReference>
<dbReference type="OMA" id="CLTIKQI"/>
<dbReference type="PANTHER" id="PTHR43986">
    <property type="entry name" value="ELONGATION FACTOR 1-GAMMA"/>
    <property type="match status" value="1"/>
</dbReference>
<sequence>MRGIVYLLSDNNTANNNKIIENDNRCDVDSSKLILYANIGSAKCYLAQIIARYSNKCLTIKQIENEKLYSSNIILKAADFTLYDSNAIAFFLSNSQLRREDDLFASSKVLQWTNYAQNHILPAVSGWVLPSLDISVSKEMKTNAKVSKEDVLFALRTLDNTLHIRTYLIGERITLADISVFVTLLPLYEYVLDPHHRKQYINLNRWFSTILNQPQVKCVVENFTFCTKCNFNY</sequence>
<evidence type="ECO:0000256" key="1">
    <source>
        <dbReference type="ARBA" id="ARBA00030426"/>
    </source>
</evidence>
<keyword evidence="4" id="KW-1185">Reference proteome</keyword>
<dbReference type="PANTHER" id="PTHR43986:SF1">
    <property type="entry name" value="ELONGATION FACTOR 1-GAMMA"/>
    <property type="match status" value="1"/>
</dbReference>
<dbReference type="GO" id="GO:0003746">
    <property type="term" value="F:translation elongation factor activity"/>
    <property type="evidence" value="ECO:0007669"/>
    <property type="project" value="UniProtKB-KW"/>
</dbReference>
<proteinExistence type="predicted"/>
<evidence type="ECO:0000313" key="4">
    <source>
        <dbReference type="Proteomes" id="UP000000311"/>
    </source>
</evidence>
<dbReference type="Pfam" id="PF00043">
    <property type="entry name" value="GST_C"/>
    <property type="match status" value="1"/>
</dbReference>
<dbReference type="InParanoid" id="E2A1R6"/>
<dbReference type="STRING" id="104421.E2A1R6"/>
<dbReference type="AlphaFoldDB" id="E2A1R6"/>
<accession>E2A1R6</accession>
<dbReference type="SUPFAM" id="SSF47616">
    <property type="entry name" value="GST C-terminal domain-like"/>
    <property type="match status" value="1"/>
</dbReference>
<dbReference type="Gene3D" id="1.20.1050.10">
    <property type="match status" value="1"/>
</dbReference>
<dbReference type="PROSITE" id="PS50405">
    <property type="entry name" value="GST_CTER"/>
    <property type="match status" value="1"/>
</dbReference>
<organism evidence="4">
    <name type="scientific">Camponotus floridanus</name>
    <name type="common">Florida carpenter ant</name>
    <dbReference type="NCBI Taxonomy" id="104421"/>
    <lineage>
        <taxon>Eukaryota</taxon>
        <taxon>Metazoa</taxon>
        <taxon>Ecdysozoa</taxon>
        <taxon>Arthropoda</taxon>
        <taxon>Hexapoda</taxon>
        <taxon>Insecta</taxon>
        <taxon>Pterygota</taxon>
        <taxon>Neoptera</taxon>
        <taxon>Endopterygota</taxon>
        <taxon>Hymenoptera</taxon>
        <taxon>Apocrita</taxon>
        <taxon>Aculeata</taxon>
        <taxon>Formicoidea</taxon>
        <taxon>Formicidae</taxon>
        <taxon>Formicinae</taxon>
        <taxon>Camponotus</taxon>
    </lineage>
</organism>
<dbReference type="CDD" id="cd03181">
    <property type="entry name" value="GST_C_EF1Bgamma_like"/>
    <property type="match status" value="1"/>
</dbReference>
<dbReference type="OrthoDB" id="2423964at2759"/>
<gene>
    <name evidence="3" type="ORF">EAG_06925</name>
</gene>
<dbReference type="GO" id="GO:0005737">
    <property type="term" value="C:cytoplasm"/>
    <property type="evidence" value="ECO:0007669"/>
    <property type="project" value="TreeGrafter"/>
</dbReference>
<reference evidence="3 4" key="1">
    <citation type="journal article" date="2010" name="Science">
        <title>Genomic comparison of the ants Camponotus floridanus and Harpegnathos saltator.</title>
        <authorList>
            <person name="Bonasio R."/>
            <person name="Zhang G."/>
            <person name="Ye C."/>
            <person name="Mutti N.S."/>
            <person name="Fang X."/>
            <person name="Qin N."/>
            <person name="Donahue G."/>
            <person name="Yang P."/>
            <person name="Li Q."/>
            <person name="Li C."/>
            <person name="Zhang P."/>
            <person name="Huang Z."/>
            <person name="Berger S.L."/>
            <person name="Reinberg D."/>
            <person name="Wang J."/>
            <person name="Liebig J."/>
        </authorList>
    </citation>
    <scope>NUCLEOTIDE SEQUENCE [LARGE SCALE GENOMIC DNA]</scope>
    <source>
        <strain evidence="4">C129</strain>
    </source>
</reference>
<keyword evidence="3" id="KW-0648">Protein biosynthesis</keyword>
<protein>
    <recommendedName>
        <fullName evidence="1">eEF-1B gamma</fullName>
    </recommendedName>
</protein>
<dbReference type="InterPro" id="IPR010987">
    <property type="entry name" value="Glutathione-S-Trfase_C-like"/>
</dbReference>
<dbReference type="EMBL" id="GL435766">
    <property type="protein sequence ID" value="EFN72739.1"/>
    <property type="molecule type" value="Genomic_DNA"/>
</dbReference>
<keyword evidence="3" id="KW-0251">Elongation factor</keyword>